<dbReference type="AlphaFoldDB" id="A0A6M3LII3"/>
<proteinExistence type="predicted"/>
<reference evidence="1" key="1">
    <citation type="submission" date="2020-03" db="EMBL/GenBank/DDBJ databases">
        <title>The deep terrestrial virosphere.</title>
        <authorList>
            <person name="Holmfeldt K."/>
            <person name="Nilsson E."/>
            <person name="Simone D."/>
            <person name="Lopez-Fernandez M."/>
            <person name="Wu X."/>
            <person name="de Brujin I."/>
            <person name="Lundin D."/>
            <person name="Andersson A."/>
            <person name="Bertilsson S."/>
            <person name="Dopson M."/>
        </authorList>
    </citation>
    <scope>NUCLEOTIDE SEQUENCE</scope>
    <source>
        <strain evidence="1">MM415B03904</strain>
    </source>
</reference>
<gene>
    <name evidence="1" type="ORF">MM415B03904_0011</name>
</gene>
<dbReference type="EMBL" id="MT143219">
    <property type="protein sequence ID" value="QJA94293.1"/>
    <property type="molecule type" value="Genomic_DNA"/>
</dbReference>
<sequence>MGNVVLTVEYMCIECFKLTKEEKSDIEFDLYGKSPRCFCGGEFVISKMCIDTVKIYDLMEGLSKRTEEKQQAFRMNNAVDNILNLH</sequence>
<organism evidence="1">
    <name type="scientific">viral metagenome</name>
    <dbReference type="NCBI Taxonomy" id="1070528"/>
    <lineage>
        <taxon>unclassified sequences</taxon>
        <taxon>metagenomes</taxon>
        <taxon>organismal metagenomes</taxon>
    </lineage>
</organism>
<protein>
    <submittedName>
        <fullName evidence="1">Uncharacterized protein</fullName>
    </submittedName>
</protein>
<evidence type="ECO:0000313" key="1">
    <source>
        <dbReference type="EMBL" id="QJA94293.1"/>
    </source>
</evidence>
<accession>A0A6M3LII3</accession>
<name>A0A6M3LII3_9ZZZZ</name>